<dbReference type="Proteomes" id="UP000249204">
    <property type="component" value="Unassembled WGS sequence"/>
</dbReference>
<evidence type="ECO:0000259" key="13">
    <source>
        <dbReference type="PROSITE" id="PS51093"/>
    </source>
</evidence>
<dbReference type="RefSeq" id="WP_111269184.1">
    <property type="nucleotide sequence ID" value="NZ_QKWW01000015.1"/>
</dbReference>
<keyword evidence="8" id="KW-0418">Kinase</keyword>
<evidence type="ECO:0000256" key="4">
    <source>
        <dbReference type="ARBA" id="ARBA00022597"/>
    </source>
</evidence>
<dbReference type="FunFam" id="3.30.1360.60:FF:000001">
    <property type="entry name" value="PTS system glucose-specific IIBC component PtsG"/>
    <property type="match status" value="1"/>
</dbReference>
<dbReference type="InterPro" id="IPR013013">
    <property type="entry name" value="PTS_EIIC_1"/>
</dbReference>
<feature type="transmembrane region" description="Helical" evidence="12">
    <location>
        <begin position="444"/>
        <end position="465"/>
    </location>
</feature>
<dbReference type="InterPro" id="IPR050558">
    <property type="entry name" value="PTS_Sugar-Specific_Components"/>
</dbReference>
<dbReference type="PROSITE" id="PS51103">
    <property type="entry name" value="PTS_EIIC_TYPE_1"/>
    <property type="match status" value="1"/>
</dbReference>
<keyword evidence="4" id="KW-0762">Sugar transport</keyword>
<feature type="domain" description="PTS EIIB type-1" evidence="14">
    <location>
        <begin position="5"/>
        <end position="87"/>
    </location>
</feature>
<dbReference type="Gene3D" id="2.70.70.10">
    <property type="entry name" value="Glucose Permease (Domain IIA)"/>
    <property type="match status" value="1"/>
</dbReference>
<dbReference type="PANTHER" id="PTHR30175">
    <property type="entry name" value="PHOSPHOTRANSFERASE SYSTEM TRANSPORT PROTEIN"/>
    <property type="match status" value="1"/>
</dbReference>
<dbReference type="InterPro" id="IPR011055">
    <property type="entry name" value="Dup_hybrid_motif"/>
</dbReference>
<dbReference type="AlphaFoldDB" id="A0A2W6NLU6"/>
<feature type="transmembrane region" description="Helical" evidence="12">
    <location>
        <begin position="147"/>
        <end position="166"/>
    </location>
</feature>
<keyword evidence="7 12" id="KW-0812">Transmembrane</keyword>
<evidence type="ECO:0000256" key="2">
    <source>
        <dbReference type="ARBA" id="ARBA00022448"/>
    </source>
</evidence>
<organism evidence="16 17">
    <name type="scientific">Paenibacillus silvae</name>
    <dbReference type="NCBI Taxonomy" id="1325358"/>
    <lineage>
        <taxon>Bacteria</taxon>
        <taxon>Bacillati</taxon>
        <taxon>Bacillota</taxon>
        <taxon>Bacilli</taxon>
        <taxon>Bacillales</taxon>
        <taxon>Paenibacillaceae</taxon>
        <taxon>Paenibacillus</taxon>
    </lineage>
</organism>
<feature type="transmembrane region" description="Helical" evidence="12">
    <location>
        <begin position="255"/>
        <end position="278"/>
    </location>
</feature>
<accession>A0A2W6NLU6</accession>
<dbReference type="GO" id="GO:0016301">
    <property type="term" value="F:kinase activity"/>
    <property type="evidence" value="ECO:0007669"/>
    <property type="project" value="UniProtKB-KW"/>
</dbReference>
<dbReference type="PANTHER" id="PTHR30175:SF1">
    <property type="entry name" value="PTS SYSTEM ARBUTIN-, CELLOBIOSE-, AND SALICIN-SPECIFIC EIIBC COMPONENT-RELATED"/>
    <property type="match status" value="1"/>
</dbReference>
<evidence type="ECO:0000256" key="7">
    <source>
        <dbReference type="ARBA" id="ARBA00022692"/>
    </source>
</evidence>
<feature type="domain" description="PTS EIIA type-1" evidence="13">
    <location>
        <begin position="507"/>
        <end position="611"/>
    </location>
</feature>
<dbReference type="PROSITE" id="PS01035">
    <property type="entry name" value="PTS_EIIB_TYPE_1_CYS"/>
    <property type="match status" value="1"/>
</dbReference>
<feature type="transmembrane region" description="Helical" evidence="12">
    <location>
        <begin position="178"/>
        <end position="198"/>
    </location>
</feature>
<dbReference type="Pfam" id="PF00367">
    <property type="entry name" value="PTS_EIIB"/>
    <property type="match status" value="1"/>
</dbReference>
<dbReference type="EMBL" id="QKWW01000015">
    <property type="protein sequence ID" value="PZT56804.1"/>
    <property type="molecule type" value="Genomic_DNA"/>
</dbReference>
<feature type="transmembrane region" description="Helical" evidence="12">
    <location>
        <begin position="218"/>
        <end position="243"/>
    </location>
</feature>
<dbReference type="NCBIfam" id="TIGR00830">
    <property type="entry name" value="PTBA"/>
    <property type="match status" value="1"/>
</dbReference>
<feature type="transmembrane region" description="Helical" evidence="12">
    <location>
        <begin position="372"/>
        <end position="391"/>
    </location>
</feature>
<keyword evidence="9 12" id="KW-1133">Transmembrane helix</keyword>
<dbReference type="NCBIfam" id="TIGR01995">
    <property type="entry name" value="PTS-II-ABC-beta"/>
    <property type="match status" value="1"/>
</dbReference>
<keyword evidence="5" id="KW-0808">Transferase</keyword>
<keyword evidence="6" id="KW-0598">Phosphotransferase system</keyword>
<dbReference type="SUPFAM" id="SSF55604">
    <property type="entry name" value="Glucose permease domain IIB"/>
    <property type="match status" value="1"/>
</dbReference>
<dbReference type="InterPro" id="IPR036878">
    <property type="entry name" value="Glu_permease_IIB"/>
</dbReference>
<gene>
    <name evidence="16" type="ORF">DN757_05060</name>
</gene>
<evidence type="ECO:0000256" key="5">
    <source>
        <dbReference type="ARBA" id="ARBA00022679"/>
    </source>
</evidence>
<evidence type="ECO:0000313" key="17">
    <source>
        <dbReference type="Proteomes" id="UP000249204"/>
    </source>
</evidence>
<keyword evidence="2" id="KW-0813">Transport</keyword>
<comment type="caution">
    <text evidence="16">The sequence shown here is derived from an EMBL/GenBank/DDBJ whole genome shotgun (WGS) entry which is preliminary data.</text>
</comment>
<feature type="transmembrane region" description="Helical" evidence="12">
    <location>
        <begin position="340"/>
        <end position="360"/>
    </location>
</feature>
<sequence>MSNYDQLAKDILSRVGGPKNVNSVFHCVTRLRFKLKDESVAKTEELKNLPGVITVMQSGGQYQVVIGNEVPDVYKAVVKAGNFPTEGQVEESADHSGKKVGLFSRFIDMISGVFTPLLGLLAATGMIKGFTAMFVSFGWITDTSGTYHLLNATGDCLFYFFPIFLGYTAIKKFGGSPFLGMAIGASLVYPTLSGLSAGDPLYTLFAGTLFESPIHITFLGIPVILMTYSTSVIPIIIATFFAVKIERFFKNVIPKVVSTFLVPFFTLLVIVPATFILIGPVSTWAGQLIGAGATGVYELSPVITGLLIGGLWQVFVLFGLHWGLVPVMLLNLSTTGADPVIAMSFAASFAQTGAVLAVMLKTRNTKLKSLGIPAFISGIFGVTEPAIYGLTLPLKKPFIMSCIAAGIGGGILGLAGSKLYIFGGLGVFGFPSFINKATGVDSGFYMALVACGVGFILGFILTYIVGFKDKVEAAPAPAPVLDPNPNNRFEIVSPMAGEVVELKEINDVTFAGEHMGKGIAIRPVSGRVVSPITGVVQTVYRTKHAIGLVSDDGVEMLIHIGQDTVQLKGQHFTAHVKDGDRVNAGDLIMEFDLQAIKDAGYETITPIIVANTPNYLDVVATKTASVNEQDKLLTVLS</sequence>
<feature type="transmembrane region" description="Helical" evidence="12">
    <location>
        <begin position="106"/>
        <end position="127"/>
    </location>
</feature>
<feature type="active site" description="Phosphocysteine intermediate; for EIIB activity" evidence="11">
    <location>
        <position position="27"/>
    </location>
</feature>
<dbReference type="GO" id="GO:0008982">
    <property type="term" value="F:protein-N(PI)-phosphohistidine-sugar phosphotransferase activity"/>
    <property type="evidence" value="ECO:0007669"/>
    <property type="project" value="InterPro"/>
</dbReference>
<dbReference type="GO" id="GO:0015771">
    <property type="term" value="P:trehalose transport"/>
    <property type="evidence" value="ECO:0007669"/>
    <property type="project" value="TreeGrafter"/>
</dbReference>
<name>A0A2W6NLU6_9BACL</name>
<dbReference type="CDD" id="cd00212">
    <property type="entry name" value="PTS_IIB_glc"/>
    <property type="match status" value="1"/>
</dbReference>
<evidence type="ECO:0000256" key="8">
    <source>
        <dbReference type="ARBA" id="ARBA00022777"/>
    </source>
</evidence>
<proteinExistence type="predicted"/>
<evidence type="ECO:0000256" key="3">
    <source>
        <dbReference type="ARBA" id="ARBA00022475"/>
    </source>
</evidence>
<dbReference type="SUPFAM" id="SSF51261">
    <property type="entry name" value="Duplicated hybrid motif"/>
    <property type="match status" value="1"/>
</dbReference>
<dbReference type="InterPro" id="IPR003352">
    <property type="entry name" value="PTS_EIIC"/>
</dbReference>
<protein>
    <submittedName>
        <fullName evidence="16">PTS beta-glucoside transporter subunit IIABC</fullName>
    </submittedName>
</protein>
<feature type="transmembrane region" description="Helical" evidence="12">
    <location>
        <begin position="314"/>
        <end position="334"/>
    </location>
</feature>
<comment type="subcellular location">
    <subcellularLocation>
        <location evidence="1">Cell membrane</location>
        <topology evidence="1">Multi-pass membrane protein</topology>
    </subcellularLocation>
</comment>
<evidence type="ECO:0000256" key="11">
    <source>
        <dbReference type="PROSITE-ProRule" id="PRU00421"/>
    </source>
</evidence>
<dbReference type="Pfam" id="PF00358">
    <property type="entry name" value="PTS_EIIA_1"/>
    <property type="match status" value="1"/>
</dbReference>
<dbReference type="GO" id="GO:0090589">
    <property type="term" value="F:protein-phosphocysteine-trehalose phosphotransferase system transporter activity"/>
    <property type="evidence" value="ECO:0007669"/>
    <property type="project" value="TreeGrafter"/>
</dbReference>
<evidence type="ECO:0000259" key="14">
    <source>
        <dbReference type="PROSITE" id="PS51098"/>
    </source>
</evidence>
<keyword evidence="10 12" id="KW-0472">Membrane</keyword>
<dbReference type="InterPro" id="IPR011297">
    <property type="entry name" value="PTS_IIABC_b_glu"/>
</dbReference>
<dbReference type="PROSITE" id="PS51098">
    <property type="entry name" value="PTS_EIIB_TYPE_1"/>
    <property type="match status" value="1"/>
</dbReference>
<dbReference type="FunFam" id="2.70.70.10:FF:000001">
    <property type="entry name" value="PTS system glucose-specific IIA component"/>
    <property type="match status" value="1"/>
</dbReference>
<dbReference type="GO" id="GO:0009401">
    <property type="term" value="P:phosphoenolpyruvate-dependent sugar phosphotransferase system"/>
    <property type="evidence" value="ECO:0007669"/>
    <property type="project" value="UniProtKB-KW"/>
</dbReference>
<dbReference type="PROSITE" id="PS51093">
    <property type="entry name" value="PTS_EIIA_TYPE_1"/>
    <property type="match status" value="1"/>
</dbReference>
<dbReference type="GO" id="GO:0005886">
    <property type="term" value="C:plasma membrane"/>
    <property type="evidence" value="ECO:0007669"/>
    <property type="project" value="UniProtKB-SubCell"/>
</dbReference>
<dbReference type="InterPro" id="IPR018113">
    <property type="entry name" value="PTrfase_EIIB_Cys"/>
</dbReference>
<evidence type="ECO:0000256" key="12">
    <source>
        <dbReference type="SAM" id="Phobius"/>
    </source>
</evidence>
<evidence type="ECO:0000256" key="10">
    <source>
        <dbReference type="ARBA" id="ARBA00023136"/>
    </source>
</evidence>
<evidence type="ECO:0000256" key="6">
    <source>
        <dbReference type="ARBA" id="ARBA00022683"/>
    </source>
</evidence>
<evidence type="ECO:0000313" key="16">
    <source>
        <dbReference type="EMBL" id="PZT56804.1"/>
    </source>
</evidence>
<reference evidence="16 17" key="1">
    <citation type="submission" date="2018-06" db="EMBL/GenBank/DDBJ databases">
        <title>Isolation of heavy metals resistant Paenibacillus silvae NC2 from Gold-Copper mine in ZiJin, China.</title>
        <authorList>
            <person name="Xu J."/>
            <person name="Mazhar H.S."/>
            <person name="Rensing C."/>
        </authorList>
    </citation>
    <scope>NUCLEOTIDE SEQUENCE [LARGE SCALE GENOMIC DNA]</scope>
    <source>
        <strain evidence="16 17">NC2</strain>
    </source>
</reference>
<dbReference type="Pfam" id="PF02378">
    <property type="entry name" value="PTS_EIIC"/>
    <property type="match status" value="1"/>
</dbReference>
<keyword evidence="3" id="KW-1003">Cell membrane</keyword>
<dbReference type="InterPro" id="IPR001996">
    <property type="entry name" value="PTS_IIB_1"/>
</dbReference>
<evidence type="ECO:0000256" key="9">
    <source>
        <dbReference type="ARBA" id="ARBA00022989"/>
    </source>
</evidence>
<evidence type="ECO:0000256" key="1">
    <source>
        <dbReference type="ARBA" id="ARBA00004651"/>
    </source>
</evidence>
<evidence type="ECO:0000259" key="15">
    <source>
        <dbReference type="PROSITE" id="PS51103"/>
    </source>
</evidence>
<feature type="domain" description="PTS EIIC type-1" evidence="15">
    <location>
        <begin position="108"/>
        <end position="477"/>
    </location>
</feature>
<dbReference type="Gene3D" id="3.30.1360.60">
    <property type="entry name" value="Glucose permease domain IIB"/>
    <property type="match status" value="1"/>
</dbReference>
<dbReference type="InterPro" id="IPR001127">
    <property type="entry name" value="PTS_EIIA_1_perm"/>
</dbReference>